<dbReference type="SUPFAM" id="SSF56349">
    <property type="entry name" value="DNA breaking-rejoining enzymes"/>
    <property type="match status" value="1"/>
</dbReference>
<dbReference type="RefSeq" id="WP_285965260.1">
    <property type="nucleotide sequence ID" value="NZ_JASVEJ010000039.1"/>
</dbReference>
<gene>
    <name evidence="5" type="ORF">QQ055_10280</name>
</gene>
<proteinExistence type="predicted"/>
<comment type="caution">
    <text evidence="5">The sequence shown here is derived from an EMBL/GenBank/DDBJ whole genome shotgun (WGS) entry which is preliminary data.</text>
</comment>
<dbReference type="InterPro" id="IPR044068">
    <property type="entry name" value="CB"/>
</dbReference>
<sequence length="256" mass="29753">MKWTTKKGILDNRMEAQNDHRWLRYYPARQCWKVEIPARRTGTGRKLRRFFTTKLEAERAIAKLEKQLMVAGLIPESPKAGPRTSRRTRSRGETVGDRALEYADYKRPKVGPGQNKNIACYLGKFTEEFGSEDIRDIKGRDIQKWVDRLPYQSQNTRAGIFAVVRSFFNWAERWDYIETNPVRKVEPVRWNLGGLEIFTPEQLARMLDYAHNEPDRVRARKHVPKTGKAGQMIFLPFLTLSCFAGINHKSPGQAWA</sequence>
<evidence type="ECO:0000256" key="2">
    <source>
        <dbReference type="PROSITE-ProRule" id="PRU01248"/>
    </source>
</evidence>
<accession>A0ABT7M0Q9</accession>
<dbReference type="Proteomes" id="UP001230986">
    <property type="component" value="Unassembled WGS sequence"/>
</dbReference>
<evidence type="ECO:0000256" key="3">
    <source>
        <dbReference type="SAM" id="MobiDB-lite"/>
    </source>
</evidence>
<dbReference type="PROSITE" id="PS51900">
    <property type="entry name" value="CB"/>
    <property type="match status" value="1"/>
</dbReference>
<evidence type="ECO:0000313" key="5">
    <source>
        <dbReference type="EMBL" id="MDL5057836.1"/>
    </source>
</evidence>
<dbReference type="Gene3D" id="1.10.150.130">
    <property type="match status" value="1"/>
</dbReference>
<feature type="domain" description="Core-binding (CB)" evidence="4">
    <location>
        <begin position="93"/>
        <end position="172"/>
    </location>
</feature>
<keyword evidence="6" id="KW-1185">Reference proteome</keyword>
<dbReference type="InterPro" id="IPR010998">
    <property type="entry name" value="Integrase_recombinase_N"/>
</dbReference>
<dbReference type="EMBL" id="JASVEJ010000039">
    <property type="protein sequence ID" value="MDL5057836.1"/>
    <property type="molecule type" value="Genomic_DNA"/>
</dbReference>
<keyword evidence="1 2" id="KW-0238">DNA-binding</keyword>
<dbReference type="InterPro" id="IPR011010">
    <property type="entry name" value="DNA_brk_join_enz"/>
</dbReference>
<name>A0ABT7M0Q9_9CYAN</name>
<feature type="region of interest" description="Disordered" evidence="3">
    <location>
        <begin position="75"/>
        <end position="94"/>
    </location>
</feature>
<evidence type="ECO:0000259" key="4">
    <source>
        <dbReference type="PROSITE" id="PS51900"/>
    </source>
</evidence>
<reference evidence="5 6" key="1">
    <citation type="submission" date="2023-06" db="EMBL/GenBank/DDBJ databases">
        <title>Whole genome sequence of Oscillatoria calcuttensis NRMC-F 0142.</title>
        <authorList>
            <person name="Shakena Fathima T."/>
            <person name="Muralitharan G."/>
            <person name="Thajuddin N."/>
        </authorList>
    </citation>
    <scope>NUCLEOTIDE SEQUENCE [LARGE SCALE GENOMIC DNA]</scope>
    <source>
        <strain evidence="5 6">NRMC-F 0142</strain>
    </source>
</reference>
<organism evidence="5 6">
    <name type="scientific">Geitlerinema calcuttense NRMC-F 0142</name>
    <dbReference type="NCBI Taxonomy" id="2922238"/>
    <lineage>
        <taxon>Bacteria</taxon>
        <taxon>Bacillati</taxon>
        <taxon>Cyanobacteriota</taxon>
        <taxon>Cyanophyceae</taxon>
        <taxon>Geitlerinematales</taxon>
        <taxon>Geitlerinemataceae</taxon>
        <taxon>Geitlerinema</taxon>
    </lineage>
</organism>
<protein>
    <recommendedName>
        <fullName evidence="4">Core-binding (CB) domain-containing protein</fullName>
    </recommendedName>
</protein>
<evidence type="ECO:0000256" key="1">
    <source>
        <dbReference type="ARBA" id="ARBA00023125"/>
    </source>
</evidence>
<evidence type="ECO:0000313" key="6">
    <source>
        <dbReference type="Proteomes" id="UP001230986"/>
    </source>
</evidence>